<comment type="cofactor">
    <cofactor evidence="2">
        <name>Mg(2+)</name>
        <dbReference type="ChEBI" id="CHEBI:18420"/>
    </cofactor>
</comment>
<keyword evidence="2" id="KW-0460">Magnesium</keyword>
<evidence type="ECO:0000313" key="3">
    <source>
        <dbReference type="EMBL" id="GIH06195.1"/>
    </source>
</evidence>
<dbReference type="EC" id="4.2.3.-" evidence="2"/>
<dbReference type="SUPFAM" id="SSF48576">
    <property type="entry name" value="Terpenoid synthases"/>
    <property type="match status" value="2"/>
</dbReference>
<dbReference type="Pfam" id="PF19086">
    <property type="entry name" value="Terpene_syn_C_2"/>
    <property type="match status" value="2"/>
</dbReference>
<organism evidence="3 4">
    <name type="scientific">Rhizocola hellebori</name>
    <dbReference type="NCBI Taxonomy" id="1392758"/>
    <lineage>
        <taxon>Bacteria</taxon>
        <taxon>Bacillati</taxon>
        <taxon>Actinomycetota</taxon>
        <taxon>Actinomycetes</taxon>
        <taxon>Micromonosporales</taxon>
        <taxon>Micromonosporaceae</taxon>
        <taxon>Rhizocola</taxon>
    </lineage>
</organism>
<dbReference type="RefSeq" id="WP_203910017.1">
    <property type="nucleotide sequence ID" value="NZ_BONY01000025.1"/>
</dbReference>
<keyword evidence="1 2" id="KW-0456">Lyase</keyword>
<dbReference type="GO" id="GO:0010333">
    <property type="term" value="F:terpene synthase activity"/>
    <property type="evidence" value="ECO:0007669"/>
    <property type="project" value="InterPro"/>
</dbReference>
<sequence>MSQPFQLPDFYVPHPARLNPHLEQARRHSKAWARDMKMIEGSGIWDERTFDSHDYALLCAYTHPETDSVKLDLVTDWYVWVFFFDDHFLDVFKRTRNIKGAKVYLDRLAAFMPAGPQPVTATPTNPVEAGLADLWQRTVPSMSAAWQARFAESTHQLLVESLWELTNINGKRIPNPVEYVEMRRKVGGAPWSADLVEFAVGAEVPAQIAASRPMRVLKDTFSDGVHLRNDIFSYQRETEHEGEVNNGVLVVERFLGYAPQRAADTVNQLLTSRLQQFENTVLTELAPLAIEHRLDSSQCADVMAYVRGLQDWQSGGHEWHMRSSRYMNGGGVMVAGGPRGLGTSAARVRLSAHTHLPHHHVGVTGLPAFHMPYRLRISPHLESARANAIAWATRMGMLDGWLWNERALAGFDFALCAATIHWRATAADLDVSTGWLTWGTYADDYFPAVFGRARDMVGARLFNERLTTFMPLDGSATPAATNAIERGLADLWARTTVAMPLDVRRRFRESVHEMTSSWLWELANAIQHRVPDPIDYLEMRRLTFGSDLTMSLARLSHGQLVPPEVYRTRTLRSLDNAAADYACLANDIFSYQKEIQFDGEFHNGVLIIQRFLDIDTPAAVAITNDLMTRRLQQFEHLAAGELPYVLEDLDPPARQGVVGYVEHLRDWMAGILHWHRETHRYRMPGLTLTAPR</sequence>
<reference evidence="3" key="1">
    <citation type="submission" date="2021-01" db="EMBL/GenBank/DDBJ databases">
        <title>Whole genome shotgun sequence of Rhizocola hellebori NBRC 109834.</title>
        <authorList>
            <person name="Komaki H."/>
            <person name="Tamura T."/>
        </authorList>
    </citation>
    <scope>NUCLEOTIDE SEQUENCE</scope>
    <source>
        <strain evidence="3">NBRC 109834</strain>
    </source>
</reference>
<dbReference type="SFLD" id="SFLDS00005">
    <property type="entry name" value="Isoprenoid_Synthase_Type_I"/>
    <property type="match status" value="2"/>
</dbReference>
<dbReference type="Proteomes" id="UP000612899">
    <property type="component" value="Unassembled WGS sequence"/>
</dbReference>
<dbReference type="EMBL" id="BONY01000025">
    <property type="protein sequence ID" value="GIH06195.1"/>
    <property type="molecule type" value="Genomic_DNA"/>
</dbReference>
<dbReference type="AlphaFoldDB" id="A0A8J3Q948"/>
<dbReference type="SFLD" id="SFLDG01020">
    <property type="entry name" value="Terpene_Cyclase_Like_2"/>
    <property type="match status" value="2"/>
</dbReference>
<dbReference type="PANTHER" id="PTHR35201:SF4">
    <property type="entry name" value="BETA-PINACENE SYNTHASE-RELATED"/>
    <property type="match status" value="1"/>
</dbReference>
<dbReference type="Gene3D" id="1.10.600.10">
    <property type="entry name" value="Farnesyl Diphosphate Synthase"/>
    <property type="match status" value="2"/>
</dbReference>
<protein>
    <recommendedName>
        <fullName evidence="2">Terpene synthase</fullName>
        <ecNumber evidence="2">4.2.3.-</ecNumber>
    </recommendedName>
</protein>
<keyword evidence="2" id="KW-0479">Metal-binding</keyword>
<evidence type="ECO:0000256" key="1">
    <source>
        <dbReference type="ARBA" id="ARBA00023239"/>
    </source>
</evidence>
<evidence type="ECO:0000313" key="4">
    <source>
        <dbReference type="Proteomes" id="UP000612899"/>
    </source>
</evidence>
<comment type="caution">
    <text evidence="3">The sequence shown here is derived from an EMBL/GenBank/DDBJ whole genome shotgun (WGS) entry which is preliminary data.</text>
</comment>
<name>A0A8J3Q948_9ACTN</name>
<dbReference type="GO" id="GO:0046872">
    <property type="term" value="F:metal ion binding"/>
    <property type="evidence" value="ECO:0007669"/>
    <property type="project" value="UniProtKB-KW"/>
</dbReference>
<evidence type="ECO:0000256" key="2">
    <source>
        <dbReference type="RuleBase" id="RU366034"/>
    </source>
</evidence>
<comment type="similarity">
    <text evidence="2">Belongs to the terpene synthase family.</text>
</comment>
<dbReference type="InterPro" id="IPR034686">
    <property type="entry name" value="Terpene_cyclase-like_2"/>
</dbReference>
<dbReference type="InterPro" id="IPR008949">
    <property type="entry name" value="Isoprenoid_synthase_dom_sf"/>
</dbReference>
<proteinExistence type="inferred from homology"/>
<gene>
    <name evidence="3" type="ORF">Rhe02_42620</name>
</gene>
<keyword evidence="4" id="KW-1185">Reference proteome</keyword>
<dbReference type="PANTHER" id="PTHR35201">
    <property type="entry name" value="TERPENE SYNTHASE"/>
    <property type="match status" value="1"/>
</dbReference>
<accession>A0A8J3Q948</accession>